<proteinExistence type="predicted"/>
<name>A0ABD0YHC7_9HEMI</name>
<evidence type="ECO:0000256" key="1">
    <source>
        <dbReference type="SAM" id="Phobius"/>
    </source>
</evidence>
<gene>
    <name evidence="2" type="ORF">AAG570_011941</name>
</gene>
<comment type="caution">
    <text evidence="2">The sequence shown here is derived from an EMBL/GenBank/DDBJ whole genome shotgun (WGS) entry which is preliminary data.</text>
</comment>
<feature type="transmembrane region" description="Helical" evidence="1">
    <location>
        <begin position="23"/>
        <end position="42"/>
    </location>
</feature>
<accession>A0ABD0YHC7</accession>
<keyword evidence="1" id="KW-1133">Transmembrane helix</keyword>
<protein>
    <submittedName>
        <fullName evidence="2">Uncharacterized protein</fullName>
    </submittedName>
</protein>
<evidence type="ECO:0000313" key="2">
    <source>
        <dbReference type="EMBL" id="KAL1130700.1"/>
    </source>
</evidence>
<dbReference type="AlphaFoldDB" id="A0ABD0YHC7"/>
<reference evidence="2 3" key="1">
    <citation type="submission" date="2024-07" db="EMBL/GenBank/DDBJ databases">
        <title>Chromosome-level genome assembly of the water stick insect Ranatra chinensis (Heteroptera: Nepidae).</title>
        <authorList>
            <person name="Liu X."/>
        </authorList>
    </citation>
    <scope>NUCLEOTIDE SEQUENCE [LARGE SCALE GENOMIC DNA]</scope>
    <source>
        <strain evidence="2">Cailab_2021Rc</strain>
        <tissue evidence="2">Muscle</tissue>
    </source>
</reference>
<dbReference type="EMBL" id="JBFDAA010000007">
    <property type="protein sequence ID" value="KAL1130700.1"/>
    <property type="molecule type" value="Genomic_DNA"/>
</dbReference>
<keyword evidence="1" id="KW-0472">Membrane</keyword>
<evidence type="ECO:0000313" key="3">
    <source>
        <dbReference type="Proteomes" id="UP001558652"/>
    </source>
</evidence>
<sequence length="118" mass="12929">MSAEVYKRSVQDIQSQSRGKHPFTMQVTTFVLIVCAFFSATARGRSSFPEILIDADSESNAVDPSAVLSSGGVIPPDGTCHVEIPMTKRIRGHCVKLYGEARACAAENYIHPFHRDCL</sequence>
<organism evidence="2 3">
    <name type="scientific">Ranatra chinensis</name>
    <dbReference type="NCBI Taxonomy" id="642074"/>
    <lineage>
        <taxon>Eukaryota</taxon>
        <taxon>Metazoa</taxon>
        <taxon>Ecdysozoa</taxon>
        <taxon>Arthropoda</taxon>
        <taxon>Hexapoda</taxon>
        <taxon>Insecta</taxon>
        <taxon>Pterygota</taxon>
        <taxon>Neoptera</taxon>
        <taxon>Paraneoptera</taxon>
        <taxon>Hemiptera</taxon>
        <taxon>Heteroptera</taxon>
        <taxon>Panheteroptera</taxon>
        <taxon>Nepomorpha</taxon>
        <taxon>Nepidae</taxon>
        <taxon>Ranatrinae</taxon>
        <taxon>Ranatra</taxon>
    </lineage>
</organism>
<dbReference type="Proteomes" id="UP001558652">
    <property type="component" value="Unassembled WGS sequence"/>
</dbReference>
<keyword evidence="1" id="KW-0812">Transmembrane</keyword>
<keyword evidence="3" id="KW-1185">Reference proteome</keyword>